<dbReference type="PROSITE" id="PS00012">
    <property type="entry name" value="PHOSPHOPANTETHEINE"/>
    <property type="match status" value="4"/>
</dbReference>
<dbReference type="SUPFAM" id="SSF56801">
    <property type="entry name" value="Acetyl-CoA synthetase-like"/>
    <property type="match status" value="4"/>
</dbReference>
<dbReference type="InterPro" id="IPR010071">
    <property type="entry name" value="AA_adenyl_dom"/>
</dbReference>
<dbReference type="InterPro" id="IPR036736">
    <property type="entry name" value="ACP-like_sf"/>
</dbReference>
<keyword evidence="9" id="KW-1185">Reference proteome</keyword>
<dbReference type="InterPro" id="IPR001242">
    <property type="entry name" value="Condensation_dom"/>
</dbReference>
<dbReference type="InterPro" id="IPR006162">
    <property type="entry name" value="Ppantetheine_attach_site"/>
</dbReference>
<dbReference type="Pfam" id="PF00550">
    <property type="entry name" value="PP-binding"/>
    <property type="match status" value="4"/>
</dbReference>
<dbReference type="Gene3D" id="3.40.50.980">
    <property type="match status" value="8"/>
</dbReference>
<dbReference type="SMART" id="SM01294">
    <property type="entry name" value="PKS_PP_betabranch"/>
    <property type="match status" value="1"/>
</dbReference>
<evidence type="ECO:0000256" key="4">
    <source>
        <dbReference type="ARBA" id="ARBA00022737"/>
    </source>
</evidence>
<reference evidence="8 9" key="1">
    <citation type="submission" date="2024-10" db="EMBL/GenBank/DDBJ databases">
        <title>The Natural Products Discovery Center: Release of the First 8490 Sequenced Strains for Exploring Actinobacteria Biosynthetic Diversity.</title>
        <authorList>
            <person name="Kalkreuter E."/>
            <person name="Kautsar S.A."/>
            <person name="Yang D."/>
            <person name="Bader C.D."/>
            <person name="Teijaro C.N."/>
            <person name="Fluegel L."/>
            <person name="Davis C.M."/>
            <person name="Simpson J.R."/>
            <person name="Lauterbach L."/>
            <person name="Steele A.D."/>
            <person name="Gui C."/>
            <person name="Meng S."/>
            <person name="Li G."/>
            <person name="Viehrig K."/>
            <person name="Ye F."/>
            <person name="Su P."/>
            <person name="Kiefer A.F."/>
            <person name="Nichols A."/>
            <person name="Cepeda A.J."/>
            <person name="Yan W."/>
            <person name="Fan B."/>
            <person name="Jiang Y."/>
            <person name="Adhikari A."/>
            <person name="Zheng C.-J."/>
            <person name="Schuster L."/>
            <person name="Cowan T.M."/>
            <person name="Smanski M.J."/>
            <person name="Chevrette M.G."/>
            <person name="De Carvalho L.P.S."/>
            <person name="Shen B."/>
        </authorList>
    </citation>
    <scope>NUCLEOTIDE SEQUENCE [LARGE SCALE GENOMIC DNA]</scope>
    <source>
        <strain evidence="8 9">NPDC019275</strain>
    </source>
</reference>
<comment type="cofactor">
    <cofactor evidence="1">
        <name>pantetheine 4'-phosphate</name>
        <dbReference type="ChEBI" id="CHEBI:47942"/>
    </cofactor>
</comment>
<sequence>MTFLPDANRGSGGIRIPISRLILGRGRVWRQVMTVPRPQFPPDQRSDGNSEPDVSVTQPVPLSAGQRGLWLAQKLSPDVPICEAQYLEFHGDLDLDLLRKVSIRAGHEFQGGYMRLVEIDGEPHQLFDPSLDSTGPLIDMRGEPDPMAAALQWMRRDYTSPMDMIRDRLLRWVVLQVGDRHFLWYLKGHHVAGDGYAAMTSMNRVAALYTAEVQGRTAEPNRAADLRTLYEADRSYRESNRFTSDQAYWLDRLADVEDESSLADGYAPARADSIVAKAELPTETVGRIDHSAEALEASPAAVVIAAFGSYLARMTGRDKVLVNIPVSGRTTAVLRRSAGVFVNVVPLPITLGTGDTIATLVRRVQSDLVGALRHQRCGLTDIRAAAGHTNGQRRFAGPVVNVMFFHQELRLGSMTAEFHILSSGPVEDLLVDLYQAGDPPQTILHFMANPNLYTGPELSAHYTRFVQFLDAFAAAAPDTELAQVHPDSARHGAGIRRRRENLAFWRATLADLPEELRLPVDRSRPVMMSNRRATLSYTMDAELVRALERFARQRGSPLFMVIHGALAVLLARLSGSTDIPIGTPVAVRGATEFDNVVDMFVNTLVLRTDVDLGESFTDLLGRVGQIDRDAFGRADFPFEQLVDQLAPQRSRSRHPLVQVMLAFRNLERVALELPGPDVADLPDEETPFDLQVVLSDDQDSGGIAVAVTYATDLFDAATIDSFAHRWIRILESISTDPTVAVGGIEVLEPAERADLVSRSGAPTAAPTTLADLLSAAAARDPDAAAIVFDGRQLNYREVDERSNRLARLLIQRGVGPEDVVAIGIPRSPDSILAIWAIAKSGAAFLPIDPTYPVERITHMLTDSKTSIGLTVTSARTQLPDDIDWLIPQDLDEAEDRPVTDDDRVRPLRVDDVAYVIYTSGSTGLPKGVAVTHRGLGNCATEHRDAMSIESNSRMAHLASPSFDVSVLELLLAFCAGATLVIAPSDVYGGDELGELLDREHVSHVLITPTVLSTIDRTRWPLPDLRYLLVGGEGYGTELVERWSGDGRNIFNEYGPTEATIAVTLTSPLVAGELVTIGCPIRGVSQWVLDQRLQPVPVGVAGELYVAGALLARGYHRRAALTAERFVACPWAPGERMYRTGDVVRWTADGAIQHLGRSDFQVKIRGLRIELGEIDATLATHESVDFAVTIGHRNDSGGESLASYVVAASGGSIDTTTLTEYLSDRLPSYMVPSAIMVLERIPLTPVGKLDRKALPAPVFTDYKAFRSPRTPLERRIAESFAAVLKIDAVGLDDSFFALGGDSVVATRVAARLGAALGTEIPVRLLFEAPTVAALATRIEQHSSTGRQRPPLIAGPRPDLVPLAPAQQRMWFFNQYDTSSGAYNVPIAIRLRGELNVDAVRSSMVDVLRRHESLRTRYPDHDGMLIQLIEPADAIDPELDLVSVPPSELSAAVIEFVTEGFDVSTRAPVRARLFRAADSEEPDYVLAVVVHHIAADGFSMTPLARDVTTAYTARIRGEAPSWTPLPVQYADYALWQRATLGSPDDPESLSAQQIRYWTETLDGVAEELRLPTDRPRPVVASNRGTTIDYTLDAELVRALETFARQHSSSLFMVIHGALAVVLARLSGSTDIPIGTPIAGRGAAELDDVIGMFVNTLVLRTDIDLDESFTELLGRIRQIDLDAFGHADVPFEQLVDQLAPQRSQSRHPLFQVMLAFQNLEQVKLELPGLDVSVVDLPNEVSRFDLQIVLSDNHNGGEMAVAVTYATELFDTTTIDSLAHRWIRILESVATDPTVPVGMIDVLDVAERADLLSRSGPPAAAPATLADLLTAAAARDPNATAIVFEGQRLSYREVDERSNRLARILIQRGVGPEDVVAIGMPRSLDSILAVWAVAKSGAAFLPIDPTNPVERITHMVTDSQAAIGLTVASARTQLPDDIDWLTPEDFDEAESRPVTDSDRVRPLRIDNVAYVLYTSGSTGSPKGVAVTHRGLRNCASVHRHFMRIESGSRILHLASPSFDVSVLELLDAVYWVATMVIAPSDVYGGDELAELLDREHVSHVLITPSALSTIDHNHWPLPDLRNLLVGGEDCGTELVERWSDGGRSMVNEYGPTETTIAATMASPLTADEPVTIGKPIRGASAWVLDQRLQPVPLGVTGELYIAGTLLARGYHRRAGLTAARFIACPWAPGERMYRTGDLVRWTAHGAIQHLGRSDFQVKIRGLRIELGEIDAALAAHETVGFAATIGHRGDSGAQSLVSYVVAAPGNSIDTAILTEYLSGRLPSYMVPSSIMVLERIPLTSGGKLDRKALPDPVFTADKAFRAPETRLERTIAEAFGGVLDIDTVGLDDSFFALGGDSIMSIQLVTRARAAGVMFSARDVFERKTVAGLAEIAVVDDSAAATALPEELPGGGVGQMPLTPIMRGLIERANSGFDRFAQAVLLAPPAGIDQQRLAGTVQAVLDRHDMLRARLRPDSAGSWTWEVLPVGKVRADEVVHRVATEGKPGSVGFRASVAAELDAAADRLDPGAGIVTQVVWFDPVDAAEPGRVLVLVHRSAIDRASWRVLLADLAVAWARIESGEPPDPAPVGTSMRRWAHGLVEEAQRQERAAELGLWQRMATGDDPVIGSRPLDPAVDVAATARSVEVDVSPEVTEALLTDVPATFHGSVDDGLLAALAVAVTKWRRERATEASGGPLADAVIGLEGHGRAEGVVPGSDLTRTVGWFSASFPMRLDLSGIDLDDACAGGPAIGAAVKSVKEQLRAVPDHGIGYGLLRYLNEDTGPILGTQPTPQIAFDYVSAKIPEGMQSAGWLPVDDDLAGAELADARNPDMPVSAVLDIKAFTLDDEGGPRLRAIWSYPGGVLTGDEVREVAESWCRVLTALATHIHRAGAGGRTPSDLDLVRLRQSEIERLEKTYPALSDVWPLTPLQEGLLFHALVSEESADAYLVQLVLELRGQVDPERLRRAGQLLLDRHANLRTAFVTDTAAGPVQVVDEDVEVPWSEIDLSGLEDDARKREWDRLMAADRAARFDPARAPLLRWMLVTTGPEHHRLVLTNHHLLLDGWSTPLLLKEFLILYATDGDTAVLPRIRPYRDFLAEIVRRDPTASLDAWARAFDGADGPTLVAPADPGRPYTESREVIGELTEEQTASLAGLARSRGVTLNTVIQMAWAIVLGAFTSRDDVTFGATVSGRPPQIAGIESMIGLFINTLPVRVRLDPAESLGQLLDRIQAEQAGLLDHHYVGLTDIERVAGPAAVFDTITVFESFPIDRGGLTADTDIAGMRLLDVTGTDGAHYPLGVIARVDTRLHIEIKYLPELFGQDTMDATLQRVLRVIGVIVADPDLPLARLDLLSPAEHRDLTPVSGDPAVPEQALPELLAAAVERDPGAVAVVSGDRWWTYGELDAESNRLARLLIDRGVGPEASVAIGLPRSIDSVLAVWAVTKSGAAFVPVDPQYPASRIAHMLTDSGVAVGITRSEWRHRLAGPVPWLILDESEVEAEAARLSSAPVTDADRVSAVRADNAAYVIYTSGSTGVPKGVVVSHRGLANLVAEGYSRFGIGPSARVLYFASPSFDAAVLELLLAFAAGGRLVIAPPTVYGGGELAQIMSRTKVTHIALTPAAMGTVDPGGLDDLGTIVTGGEAPSPTLVARWAPGRRFFNTYGPAEATIMTDAGAPIAAGEAVTIGGPIRGVGQVVLDAWLRPVTIGVVGELYLAGPGLARGYRNGMGLTASRFVADPFAGPGQRMYRTGDLVRWLRLPDGSLALEYVGRSDFQVKIRGFRVELGEVESALVACPGVARAAANVHRNPATGDRLIGYVEPEHHADLDAAAVLAFAAERLASHMVPATVMVLDALPVTANGKVDRAAMPEPDFTTGRAEFRAPATEVETTLAELFAAVLGIDTVGADDSFFALGGDSIMSIQLVTRARAAGVVFSARDVFERKTVAGLAEIAVLDDSAAATALPAELPGSGVGPVPVTPIMCWMIERGGFDRFCQWVMLGLPAGIDATGIAATVQAVIDHHDMLRARLHPEPAHASGWTLRVQPTAVPAAGLVRRVPVDVAPDSSAFAALADAEANAAAERLDPTAGVMLQLVWFDWAGQPGRLLVVAHHLVIDGVSWRILVPDLATAWAQLSAGQRPRLAPVGTSMRRWAHALNTAAASLDELDWWQSTLAADDPPIGARPIDPVVDVQATVATVEVALPTAVTRTVLTTLPLAFHGNVDDALVAALALALTRWRRGHGDTVAETLLTLESHGRHDTALPGADLTRTIGWFTTTYPVRLDLSDIDIDDAFAAGSAAAAVVKSVKEQLRQVPDHGIGYGLLRHLNADTARVLRELPTPQVSFNYLGRLDTTPATLRDIGWMPVGDGPDGGSVQNPDAPVAALLGINAVTIDTSDGPTLTAAWEYPTGLLTSSEVTELAGLWRDAVTALAAHASRPGAGGLTPSDVDLVDLDQGAIDRLETGRSTLDDIWPLTPLQAGLLFHAQLADGALDAYIVQLCLELGGRVDTDRLRRAAQVLIGRHPNLRTAFVRDGAREAVQVVHRHVDVPVTEIDLAGRDDTEAALEQLMDTDRRACFDVTAAPLLRFTLISTGPRQYRLLLSMHHILIDGWSTPLLIRELLTLYAGDSDPTVLPPVRPYRDYLRWLNTQDRDAAEAAWARTFEGTAEPTLLAPADRGRRPTVAAREVQVQLSQQRSAALVAVAHRQEATLNTLIEAAWAIVLATSTAREDVVFGTTVSGRPAQIPGIESMIGLFVNTVPVRIRLDHRETLAQLLRRIQTEQASLLDHHHLGLAQIQRVAGPGAMFDTVTVLESYPVDRAGLSEDIDIAGMHVLDVHGRDAAHYPLGLVVHQDARVHLTFKYLPELFTEHQIDAIANRMLRVLDTIAEHIDLPLTRLQLLSPVERATLVPVRGRPGAAMSVLPQVLTAAMTPDTEAVVCDGVRLSYRELDETSNRWARVLIETGIGPESLVAIALPRSVDAVIAVWAVAKSGGAFVQIDPTHPRDRITSMLTDSGAAVGLTLGVHRDQLPDTTGWLALDDPSFAAKSASASPGPITDNDRTATLRPHHPAYLMYTSGSTGIPKGVVVTHSGIADLAAETRERFGLTPASRVLGAAALTFDVSVLELLSAAAAGATLVLAPARVVAGTELAEAIKAENVTHAAFTPTVLASLPADELDTLGTLMVGGETCPPDLAEQWIPGRTVISSYGATESTVMSCASAPWTTNGPITIGGPTRGFTAVVLDRRLRPVPPGVVGELYVSGPGLARGYHKQPTTTASRFVPDPYGPPGTRMYRTGDLVTWTADRTLQYKGRSDLQLKIHGHRIERGDIEAALCGHPDVAHAAVTIHTQPNGDDQLTGYVVPTPDTTPDAIALTTYLATRLPTHMIPTTILTLDRIPLTATGKLDYKALPAPDRRHARFRSPSTPLEATVCDAFTRTLDIERVGVDDGFFALGGNSLAATQLVARLAESTGVTVPVQWVFTDPTPQLLARRIDTRLRGFDEQDPGDALSVLLPLRAAGTDPPLFCVHPAIGLAWGFSGLVQHLDPERPVHGLQSPTLTDPTARFDTLDQLATRYVREIRSVQPHGPYHLLGYSLGGTIAHAMAVQLRRDGEPVATLAMMDTRVVTDRDIRTPTPTTVDLLTEFGGLAASELPTDLTFEVAAELLHRQGGLFTILTTEHLVTLHRDFTRLIDLTRNHRPASFDGDLIYFSSTADRTGDGPSPALAWNNHITGRIAEHRIPARHERMTDPDALRAIGLVLAEHFRSPEAPSTQAEDHSPRCAQSSRRADSRRVV</sequence>
<evidence type="ECO:0000256" key="5">
    <source>
        <dbReference type="ARBA" id="ARBA00023194"/>
    </source>
</evidence>
<evidence type="ECO:0000313" key="9">
    <source>
        <dbReference type="Proteomes" id="UP001611415"/>
    </source>
</evidence>
<feature type="region of interest" description="Disordered" evidence="6">
    <location>
        <begin position="5751"/>
        <end position="5778"/>
    </location>
</feature>
<protein>
    <submittedName>
        <fullName evidence="8">Amino acid adenylation domain-containing protein</fullName>
    </submittedName>
</protein>
<dbReference type="SUPFAM" id="SSF47336">
    <property type="entry name" value="ACP-like"/>
    <property type="match status" value="4"/>
</dbReference>
<dbReference type="InterPro" id="IPR020806">
    <property type="entry name" value="PKS_PP-bd"/>
</dbReference>
<dbReference type="Gene3D" id="3.30.300.30">
    <property type="match status" value="4"/>
</dbReference>
<proteinExistence type="predicted"/>
<dbReference type="PANTHER" id="PTHR45527">
    <property type="entry name" value="NONRIBOSOMAL PEPTIDE SYNTHETASE"/>
    <property type="match status" value="1"/>
</dbReference>
<evidence type="ECO:0000256" key="2">
    <source>
        <dbReference type="ARBA" id="ARBA00022450"/>
    </source>
</evidence>
<dbReference type="Gene3D" id="2.30.38.10">
    <property type="entry name" value="Luciferase, Domain 3"/>
    <property type="match status" value="4"/>
</dbReference>
<keyword evidence="4" id="KW-0677">Repeat</keyword>
<dbReference type="NCBIfam" id="NF003417">
    <property type="entry name" value="PRK04813.1"/>
    <property type="match status" value="4"/>
</dbReference>
<dbReference type="Proteomes" id="UP001611415">
    <property type="component" value="Unassembled WGS sequence"/>
</dbReference>
<name>A0ABW7X1K2_9NOCA</name>
<feature type="domain" description="Carrier" evidence="7">
    <location>
        <begin position="5407"/>
        <end position="5482"/>
    </location>
</feature>
<dbReference type="Gene3D" id="3.30.559.10">
    <property type="entry name" value="Chloramphenicol acetyltransferase-like domain"/>
    <property type="match status" value="6"/>
</dbReference>
<feature type="domain" description="Carrier" evidence="7">
    <location>
        <begin position="2318"/>
        <end position="2392"/>
    </location>
</feature>
<dbReference type="SUPFAM" id="SSF52777">
    <property type="entry name" value="CoA-dependent acyltransferases"/>
    <property type="match status" value="13"/>
</dbReference>
<evidence type="ECO:0000256" key="1">
    <source>
        <dbReference type="ARBA" id="ARBA00001957"/>
    </source>
</evidence>
<dbReference type="NCBIfam" id="TIGR01733">
    <property type="entry name" value="AA-adenyl-dom"/>
    <property type="match status" value="4"/>
</dbReference>
<dbReference type="SUPFAM" id="SSF53474">
    <property type="entry name" value="alpha/beta-Hydrolases"/>
    <property type="match status" value="1"/>
</dbReference>
<dbReference type="Pfam" id="PF00501">
    <property type="entry name" value="AMP-binding"/>
    <property type="match status" value="4"/>
</dbReference>
<organism evidence="8 9">
    <name type="scientific">Nocardia xishanensis</name>
    <dbReference type="NCBI Taxonomy" id="238964"/>
    <lineage>
        <taxon>Bacteria</taxon>
        <taxon>Bacillati</taxon>
        <taxon>Actinomycetota</taxon>
        <taxon>Actinomycetes</taxon>
        <taxon>Mycobacteriales</taxon>
        <taxon>Nocardiaceae</taxon>
        <taxon>Nocardia</taxon>
    </lineage>
</organism>
<dbReference type="SMART" id="SM00823">
    <property type="entry name" value="PKS_PP"/>
    <property type="match status" value="4"/>
</dbReference>
<evidence type="ECO:0000256" key="6">
    <source>
        <dbReference type="SAM" id="MobiDB-lite"/>
    </source>
</evidence>
<dbReference type="Pfam" id="PF00975">
    <property type="entry name" value="Thioesterase"/>
    <property type="match status" value="1"/>
</dbReference>
<evidence type="ECO:0000259" key="7">
    <source>
        <dbReference type="PROSITE" id="PS50075"/>
    </source>
</evidence>
<dbReference type="Pfam" id="PF13193">
    <property type="entry name" value="AMP-binding_C"/>
    <property type="match status" value="4"/>
</dbReference>
<accession>A0ABW7X1K2</accession>
<feature type="region of interest" description="Disordered" evidence="6">
    <location>
        <begin position="36"/>
        <end position="59"/>
    </location>
</feature>
<dbReference type="InterPro" id="IPR000873">
    <property type="entry name" value="AMP-dep_synth/lig_dom"/>
</dbReference>
<dbReference type="PROSITE" id="PS50075">
    <property type="entry name" value="CARRIER"/>
    <property type="match status" value="4"/>
</dbReference>
<evidence type="ECO:0000256" key="3">
    <source>
        <dbReference type="ARBA" id="ARBA00022553"/>
    </source>
</evidence>
<dbReference type="InterPro" id="IPR045851">
    <property type="entry name" value="AMP-bd_C_sf"/>
</dbReference>
<comment type="caution">
    <text evidence="8">The sequence shown here is derived from an EMBL/GenBank/DDBJ whole genome shotgun (WGS) entry which is preliminary data.</text>
</comment>
<dbReference type="CDD" id="cd05930">
    <property type="entry name" value="A_NRPS"/>
    <property type="match status" value="2"/>
</dbReference>
<dbReference type="InterPro" id="IPR010060">
    <property type="entry name" value="NRPS_synth"/>
</dbReference>
<keyword evidence="5" id="KW-0045">Antibiotic biosynthesis</keyword>
<dbReference type="CDD" id="cd19543">
    <property type="entry name" value="DCL_NRPS"/>
    <property type="match status" value="2"/>
</dbReference>
<feature type="domain" description="Carrier" evidence="7">
    <location>
        <begin position="3873"/>
        <end position="3947"/>
    </location>
</feature>
<dbReference type="InterPro" id="IPR023213">
    <property type="entry name" value="CAT-like_dom_sf"/>
</dbReference>
<dbReference type="InterPro" id="IPR029058">
    <property type="entry name" value="AB_hydrolase_fold"/>
</dbReference>
<dbReference type="RefSeq" id="WP_397092913.1">
    <property type="nucleotide sequence ID" value="NZ_JBIRYO010000009.1"/>
</dbReference>
<dbReference type="InterPro" id="IPR009081">
    <property type="entry name" value="PP-bd_ACP"/>
</dbReference>
<dbReference type="CDD" id="cd19540">
    <property type="entry name" value="LCL_NRPS-like"/>
    <property type="match status" value="1"/>
</dbReference>
<dbReference type="NCBIfam" id="TIGR01720">
    <property type="entry name" value="NRPS-para261"/>
    <property type="match status" value="2"/>
</dbReference>
<feature type="domain" description="Carrier" evidence="7">
    <location>
        <begin position="1266"/>
        <end position="1341"/>
    </location>
</feature>
<keyword evidence="2" id="KW-0596">Phosphopantetheine</keyword>
<keyword evidence="3" id="KW-0597">Phosphoprotein</keyword>
<dbReference type="Pfam" id="PF00668">
    <property type="entry name" value="Condensation"/>
    <property type="match status" value="7"/>
</dbReference>
<dbReference type="InterPro" id="IPR020845">
    <property type="entry name" value="AMP-binding_CS"/>
</dbReference>
<dbReference type="Gene3D" id="3.40.50.1820">
    <property type="entry name" value="alpha/beta hydrolase"/>
    <property type="match status" value="1"/>
</dbReference>
<dbReference type="InterPro" id="IPR001031">
    <property type="entry name" value="Thioesterase"/>
</dbReference>
<dbReference type="Gene3D" id="3.30.559.30">
    <property type="entry name" value="Nonribosomal peptide synthetase, condensation domain"/>
    <property type="match status" value="7"/>
</dbReference>
<dbReference type="PANTHER" id="PTHR45527:SF1">
    <property type="entry name" value="FATTY ACID SYNTHASE"/>
    <property type="match status" value="1"/>
</dbReference>
<gene>
    <name evidence="8" type="ORF">ACH49W_16420</name>
</gene>
<dbReference type="Gene3D" id="1.10.1200.10">
    <property type="entry name" value="ACP-like"/>
    <property type="match status" value="3"/>
</dbReference>
<dbReference type="EMBL" id="JBIRYO010000009">
    <property type="protein sequence ID" value="MFI2474961.1"/>
    <property type="molecule type" value="Genomic_DNA"/>
</dbReference>
<dbReference type="InterPro" id="IPR025110">
    <property type="entry name" value="AMP-bd_C"/>
</dbReference>
<dbReference type="PROSITE" id="PS00455">
    <property type="entry name" value="AMP_BINDING"/>
    <property type="match status" value="4"/>
</dbReference>
<evidence type="ECO:0000313" key="8">
    <source>
        <dbReference type="EMBL" id="MFI2474961.1"/>
    </source>
</evidence>